<dbReference type="Pfam" id="PF07735">
    <property type="entry name" value="FBA_2"/>
    <property type="match status" value="1"/>
</dbReference>
<dbReference type="CTD" id="78775175"/>
<dbReference type="RefSeq" id="XP_053587987.1">
    <property type="nucleotide sequence ID" value="XM_053728410.1"/>
</dbReference>
<protein>
    <recommendedName>
        <fullName evidence="1">Sdz-33 F-box domain-containing protein</fullName>
    </recommendedName>
</protein>
<dbReference type="EMBL" id="WUAV01000003">
    <property type="protein sequence ID" value="KAF1763116.1"/>
    <property type="molecule type" value="Genomic_DNA"/>
</dbReference>
<dbReference type="InterPro" id="IPR012885">
    <property type="entry name" value="F-box_Sdz-33"/>
</dbReference>
<proteinExistence type="predicted"/>
<dbReference type="KEGG" id="crq:GCK72_011382"/>
<sequence length="174" mass="19707">MSIIDFISSRQSEIKEPFVGGKDLSDRKVIGIFTKLRVTEHLALCHQFSELPSIPLNHSKSIEIWNSSWITTEHLNLMKHCIVIRLNQSKLTENDMTLFLNDWKSGTFPNLQYSSTKSSLLSKTFTAFGLPSLQDTVNPQDHRRTVLGYLRSVYGSVNVQKDDGVSCCSSSFLH</sequence>
<dbReference type="PANTHER" id="PTHR21503:SF52">
    <property type="entry name" value="F-BOX DOMAIN-CONTAINING PROTEIN"/>
    <property type="match status" value="1"/>
</dbReference>
<evidence type="ECO:0000259" key="1">
    <source>
        <dbReference type="Pfam" id="PF07735"/>
    </source>
</evidence>
<dbReference type="GeneID" id="78775175"/>
<gene>
    <name evidence="2" type="ORF">GCK72_011382</name>
</gene>
<dbReference type="PANTHER" id="PTHR21503">
    <property type="entry name" value="F-BOX-CONTAINING HYPOTHETICAL PROTEIN C.ELEGANS"/>
    <property type="match status" value="1"/>
</dbReference>
<reference evidence="2 3" key="1">
    <citation type="submission" date="2019-12" db="EMBL/GenBank/DDBJ databases">
        <title>Chromosome-level assembly of the Caenorhabditis remanei genome.</title>
        <authorList>
            <person name="Teterina A.A."/>
            <person name="Willis J.H."/>
            <person name="Phillips P.C."/>
        </authorList>
    </citation>
    <scope>NUCLEOTIDE SEQUENCE [LARGE SCALE GENOMIC DNA]</scope>
    <source>
        <strain evidence="2 3">PX506</strain>
        <tissue evidence="2">Whole organism</tissue>
    </source>
</reference>
<organism evidence="2 3">
    <name type="scientific">Caenorhabditis remanei</name>
    <name type="common">Caenorhabditis vulgaris</name>
    <dbReference type="NCBI Taxonomy" id="31234"/>
    <lineage>
        <taxon>Eukaryota</taxon>
        <taxon>Metazoa</taxon>
        <taxon>Ecdysozoa</taxon>
        <taxon>Nematoda</taxon>
        <taxon>Chromadorea</taxon>
        <taxon>Rhabditida</taxon>
        <taxon>Rhabditina</taxon>
        <taxon>Rhabditomorpha</taxon>
        <taxon>Rhabditoidea</taxon>
        <taxon>Rhabditidae</taxon>
        <taxon>Peloderinae</taxon>
        <taxon>Caenorhabditis</taxon>
    </lineage>
</organism>
<accession>A0A6A5H8B7</accession>
<evidence type="ECO:0000313" key="3">
    <source>
        <dbReference type="Proteomes" id="UP000483820"/>
    </source>
</evidence>
<feature type="domain" description="Sdz-33 F-box" evidence="1">
    <location>
        <begin position="59"/>
        <end position="113"/>
    </location>
</feature>
<evidence type="ECO:0000313" key="2">
    <source>
        <dbReference type="EMBL" id="KAF1763116.1"/>
    </source>
</evidence>
<dbReference type="AlphaFoldDB" id="A0A6A5H8B7"/>
<comment type="caution">
    <text evidence="2">The sequence shown here is derived from an EMBL/GenBank/DDBJ whole genome shotgun (WGS) entry which is preliminary data.</text>
</comment>
<name>A0A6A5H8B7_CAERE</name>
<dbReference type="Proteomes" id="UP000483820">
    <property type="component" value="Chromosome III"/>
</dbReference>